<proteinExistence type="predicted"/>
<name>A0A412AXT0_9FIRM</name>
<reference evidence="2 3" key="1">
    <citation type="submission" date="2018-08" db="EMBL/GenBank/DDBJ databases">
        <title>A genome reference for cultivated species of the human gut microbiota.</title>
        <authorList>
            <person name="Zou Y."/>
            <person name="Xue W."/>
            <person name="Luo G."/>
        </authorList>
    </citation>
    <scope>NUCLEOTIDE SEQUENCE [LARGE SCALE GENOMIC DNA]</scope>
    <source>
        <strain evidence="2 3">AF28-26</strain>
    </source>
</reference>
<dbReference type="Pfam" id="PF14265">
    <property type="entry name" value="DUF4355"/>
    <property type="match status" value="1"/>
</dbReference>
<comment type="caution">
    <text evidence="2">The sequence shown here is derived from an EMBL/GenBank/DDBJ whole genome shotgun (WGS) entry which is preliminary data.</text>
</comment>
<dbReference type="AlphaFoldDB" id="A0A412AXT0"/>
<dbReference type="InterPro" id="IPR025580">
    <property type="entry name" value="Gp46"/>
</dbReference>
<organism evidence="2 3">
    <name type="scientific">[Clostridium] leptum</name>
    <dbReference type="NCBI Taxonomy" id="1535"/>
    <lineage>
        <taxon>Bacteria</taxon>
        <taxon>Bacillati</taxon>
        <taxon>Bacillota</taxon>
        <taxon>Clostridia</taxon>
        <taxon>Eubacteriales</taxon>
        <taxon>Oscillospiraceae</taxon>
        <taxon>Oscillospiraceae incertae sedis</taxon>
    </lineage>
</organism>
<sequence length="230" mass="25973">MQWLGHWTSWGGKEYMVQKDFLKLQLFAEGEADGAESNASGSEAQTASQENDTISFDNFLKGPGNQAEFDRRVQKAIQTAVSNAQRKWQTVTDDKVSEAEKLAQMTREEKAEYRARQLEKELNDLKRQNAVSDMAKTARKMLADEEINLPDEVIFNLVSEDAELTKTAVEAFAKTFKEAVQAAVKDALRGTTPKAAGKPSEITKEQILNVKDTNERRRLMAENPELFIRR</sequence>
<evidence type="ECO:0000313" key="3">
    <source>
        <dbReference type="Proteomes" id="UP000284751"/>
    </source>
</evidence>
<dbReference type="EMBL" id="QRTC01000021">
    <property type="protein sequence ID" value="RGQ41106.1"/>
    <property type="molecule type" value="Genomic_DNA"/>
</dbReference>
<evidence type="ECO:0000313" key="2">
    <source>
        <dbReference type="EMBL" id="RGQ41106.1"/>
    </source>
</evidence>
<evidence type="ECO:0000256" key="1">
    <source>
        <dbReference type="SAM" id="Coils"/>
    </source>
</evidence>
<protein>
    <submittedName>
        <fullName evidence="2">DUF4355 domain-containing protein</fullName>
    </submittedName>
</protein>
<feature type="coiled-coil region" evidence="1">
    <location>
        <begin position="96"/>
        <end position="135"/>
    </location>
</feature>
<accession>A0A412AXT0</accession>
<dbReference type="Proteomes" id="UP000284751">
    <property type="component" value="Unassembled WGS sequence"/>
</dbReference>
<gene>
    <name evidence="2" type="ORF">DWY99_06630</name>
</gene>
<keyword evidence="1" id="KW-0175">Coiled coil</keyword>